<gene>
    <name evidence="2" type="ORF">M513_10732</name>
    <name evidence="3" type="ORF">M514_10732</name>
</gene>
<keyword evidence="4" id="KW-1185">Reference proteome</keyword>
<dbReference type="EMBL" id="KL363295">
    <property type="protein sequence ID" value="KFD48380.1"/>
    <property type="molecule type" value="Genomic_DNA"/>
</dbReference>
<proteinExistence type="predicted"/>
<dbReference type="AlphaFoldDB" id="A0A085MV71"/>
<dbReference type="EMBL" id="KL367635">
    <property type="protein sequence ID" value="KFD61117.1"/>
    <property type="molecule type" value="Genomic_DNA"/>
</dbReference>
<dbReference type="Proteomes" id="UP000030764">
    <property type="component" value="Unassembled WGS sequence"/>
</dbReference>
<evidence type="ECO:0000313" key="2">
    <source>
        <dbReference type="EMBL" id="KFD48380.1"/>
    </source>
</evidence>
<feature type="region of interest" description="Disordered" evidence="1">
    <location>
        <begin position="113"/>
        <end position="132"/>
    </location>
</feature>
<accession>A0A085MV71</accession>
<dbReference type="Proteomes" id="UP000030758">
    <property type="component" value="Unassembled WGS sequence"/>
</dbReference>
<name>A0A085MV71_9BILA</name>
<reference evidence="3 4" key="1">
    <citation type="journal article" date="2014" name="Nat. Genet.">
        <title>Genome and transcriptome of the porcine whipworm Trichuris suis.</title>
        <authorList>
            <person name="Jex A.R."/>
            <person name="Nejsum P."/>
            <person name="Schwarz E.M."/>
            <person name="Hu L."/>
            <person name="Young N.D."/>
            <person name="Hall R.S."/>
            <person name="Korhonen P.K."/>
            <person name="Liao S."/>
            <person name="Thamsborg S."/>
            <person name="Xia J."/>
            <person name="Xu P."/>
            <person name="Wang S."/>
            <person name="Scheerlinck J.P."/>
            <person name="Hofmann A."/>
            <person name="Sternberg P.W."/>
            <person name="Wang J."/>
            <person name="Gasser R.B."/>
        </authorList>
    </citation>
    <scope>NUCLEOTIDE SEQUENCE [LARGE SCALE GENOMIC DNA]</scope>
    <source>
        <strain evidence="3">DCEP-RM93F</strain>
        <strain evidence="2">DCEP-RM93M</strain>
    </source>
</reference>
<feature type="compositionally biased region" description="Low complexity" evidence="1">
    <location>
        <begin position="123"/>
        <end position="132"/>
    </location>
</feature>
<evidence type="ECO:0000313" key="4">
    <source>
        <dbReference type="Proteomes" id="UP000030764"/>
    </source>
</evidence>
<protein>
    <submittedName>
        <fullName evidence="3">Uncharacterized protein</fullName>
    </submittedName>
</protein>
<evidence type="ECO:0000256" key="1">
    <source>
        <dbReference type="SAM" id="MobiDB-lite"/>
    </source>
</evidence>
<sequence length="145" mass="15579">MIRFAATVGIGTEGEKKRHSNAPLNITSTANRMHLAFCALCKRDFRQPVKAFLLPLADPEKSDFLSIGHFKHAGITVRRSRSFIVHIGEPLGARREAAHGPLVRSACGAAARQSEAKKPVKPSSASSSTTGTTILNMVSKGPLFD</sequence>
<organism evidence="3">
    <name type="scientific">Trichuris suis</name>
    <name type="common">pig whipworm</name>
    <dbReference type="NCBI Taxonomy" id="68888"/>
    <lineage>
        <taxon>Eukaryota</taxon>
        <taxon>Metazoa</taxon>
        <taxon>Ecdysozoa</taxon>
        <taxon>Nematoda</taxon>
        <taxon>Enoplea</taxon>
        <taxon>Dorylaimia</taxon>
        <taxon>Trichinellida</taxon>
        <taxon>Trichuridae</taxon>
        <taxon>Trichuris</taxon>
    </lineage>
</organism>
<evidence type="ECO:0000313" key="3">
    <source>
        <dbReference type="EMBL" id="KFD61117.1"/>
    </source>
</evidence>